<accession>A0A0K2VSX1</accession>
<evidence type="ECO:0000259" key="3">
    <source>
        <dbReference type="Pfam" id="PF20695"/>
    </source>
</evidence>
<dbReference type="Pfam" id="PF01977">
    <property type="entry name" value="UbiD"/>
    <property type="match status" value="1"/>
</dbReference>
<dbReference type="Proteomes" id="UP000182888">
    <property type="component" value="Unassembled WGS sequence"/>
</dbReference>
<comment type="similarity">
    <text evidence="1">Belongs to the UbiD family.</text>
</comment>
<feature type="domain" description="3-octaprenyl-4-hydroxybenzoate carboxy-lyase-like C-terminal" evidence="4">
    <location>
        <begin position="350"/>
        <end position="474"/>
    </location>
</feature>
<dbReference type="SUPFAM" id="SSF50475">
    <property type="entry name" value="FMN-binding split barrel"/>
    <property type="match status" value="1"/>
</dbReference>
<dbReference type="InterPro" id="IPR048304">
    <property type="entry name" value="UbiD_Rift_dom"/>
</dbReference>
<dbReference type="PANTHER" id="PTHR30108">
    <property type="entry name" value="3-OCTAPRENYL-4-HYDROXYBENZOATE CARBOXY-LYASE-RELATED"/>
    <property type="match status" value="1"/>
</dbReference>
<dbReference type="InterPro" id="IPR002830">
    <property type="entry name" value="UbiD"/>
</dbReference>
<evidence type="ECO:0000259" key="4">
    <source>
        <dbReference type="Pfam" id="PF20696"/>
    </source>
</evidence>
<dbReference type="EC" id="4.1.1.-" evidence="5"/>
<evidence type="ECO:0000256" key="1">
    <source>
        <dbReference type="ARBA" id="ARBA00010021"/>
    </source>
</evidence>
<dbReference type="GO" id="GO:0006744">
    <property type="term" value="P:ubiquinone biosynthetic process"/>
    <property type="evidence" value="ECO:0007669"/>
    <property type="project" value="TreeGrafter"/>
</dbReference>
<dbReference type="EMBL" id="CCND01000008">
    <property type="protein sequence ID" value="CDX53118.1"/>
    <property type="molecule type" value="Genomic_DNA"/>
</dbReference>
<dbReference type="Gene3D" id="1.20.5.570">
    <property type="entry name" value="Single helix bin"/>
    <property type="match status" value="1"/>
</dbReference>
<dbReference type="Pfam" id="PF20695">
    <property type="entry name" value="UbiD_N"/>
    <property type="match status" value="1"/>
</dbReference>
<sequence>MREQAADGPVVPDFAMHYRLLPQFCDLGSFLSYLDGKAQLRQISAPVSTRFELTEIHKRVIATQGPALRMTMPVDDRGGGSSFPVVANIFGTRERVAWGLGTDIRGLETLGALLAWMRSPQAPQNLRQARHMFSAARGALAARPKIVSSSRLWSDAEPDFAILPVQTCWPEDAGPLITWPVVVTRPPGDGDPGKYNLGIYRMQVIARDRAIIRWLPMRGGAAHHRMWQARGLEMPVAVVIGADPATLIAAVMPAPEGVSELSLSGLINDRRVGLSPCKSIELHVPASAEIVLEGTVSPNETAQEGPFGDHTGYYNGAEHFPVFKLKRIRVRDGANYLTTFTGRAPDEPSVLAEALLDVFKPLLRQQIPEILDVWLPPEACSYRIAVISIVKKYAGQARRVLMGFWSLLPQFSMTKMVVVVDDDIDIRSWPDVMWAVATRMDFSRDLMTLDRAPIDTLDFASPLEGLGGKIGFDATRKIGPETSREWGKELKMSSHIVERVSERWDELFPPATASVRK</sequence>
<dbReference type="SUPFAM" id="SSF143968">
    <property type="entry name" value="UbiD C-terminal domain-like"/>
    <property type="match status" value="1"/>
</dbReference>
<protein>
    <submittedName>
        <fullName evidence="5">3-octaprenyl-4-hydroxybenzoate decarboxylase</fullName>
        <ecNumber evidence="5">4.1.1.-</ecNumber>
    </submittedName>
</protein>
<keyword evidence="5" id="KW-0456">Lyase</keyword>
<dbReference type="Gene3D" id="3.40.1670.10">
    <property type="entry name" value="UbiD C-terminal domain-like"/>
    <property type="match status" value="1"/>
</dbReference>
<evidence type="ECO:0000313" key="5">
    <source>
        <dbReference type="EMBL" id="CDX53118.1"/>
    </source>
</evidence>
<dbReference type="InterPro" id="IPR049381">
    <property type="entry name" value="UbiD-like_C"/>
</dbReference>
<dbReference type="FunFam" id="3.40.1670.10:FF:000001">
    <property type="entry name" value="3-octaprenyl-4-hydroxybenzoate carboxy-lyase"/>
    <property type="match status" value="1"/>
</dbReference>
<gene>
    <name evidence="5" type="primary">ubiD</name>
    <name evidence="5" type="ORF">MPL1032_160193</name>
</gene>
<feature type="domain" description="3-octaprenyl-4-hydroxybenzoate carboxy-lyase-like N-terminal" evidence="3">
    <location>
        <begin position="32"/>
        <end position="111"/>
    </location>
</feature>
<organism evidence="5 6">
    <name type="scientific">Mesorhizobium plurifarium</name>
    <dbReference type="NCBI Taxonomy" id="69974"/>
    <lineage>
        <taxon>Bacteria</taxon>
        <taxon>Pseudomonadati</taxon>
        <taxon>Pseudomonadota</taxon>
        <taxon>Alphaproteobacteria</taxon>
        <taxon>Hyphomicrobiales</taxon>
        <taxon>Phyllobacteriaceae</taxon>
        <taxon>Mesorhizobium</taxon>
    </lineage>
</organism>
<dbReference type="GO" id="GO:0005829">
    <property type="term" value="C:cytosol"/>
    <property type="evidence" value="ECO:0007669"/>
    <property type="project" value="TreeGrafter"/>
</dbReference>
<dbReference type="GO" id="GO:0008694">
    <property type="term" value="F:4-hydroxy-3-polyprenylbenzoate decarboxylase activity"/>
    <property type="evidence" value="ECO:0007669"/>
    <property type="project" value="TreeGrafter"/>
</dbReference>
<dbReference type="NCBIfam" id="TIGR00148">
    <property type="entry name" value="UbiD family decarboxylase"/>
    <property type="match status" value="1"/>
</dbReference>
<dbReference type="PANTHER" id="PTHR30108:SF17">
    <property type="entry name" value="FERULIC ACID DECARBOXYLASE 1"/>
    <property type="match status" value="1"/>
</dbReference>
<dbReference type="Pfam" id="PF20696">
    <property type="entry name" value="UbiD_C"/>
    <property type="match status" value="1"/>
</dbReference>
<evidence type="ECO:0000259" key="2">
    <source>
        <dbReference type="Pfam" id="PF01977"/>
    </source>
</evidence>
<dbReference type="InterPro" id="IPR049383">
    <property type="entry name" value="UbiD-like_N"/>
</dbReference>
<dbReference type="AlphaFoldDB" id="A0A0K2VSX1"/>
<reference evidence="6" key="1">
    <citation type="submission" date="2014-08" db="EMBL/GenBank/DDBJ databases">
        <authorList>
            <person name="Edwards T."/>
        </authorList>
    </citation>
    <scope>NUCLEOTIDE SEQUENCE [LARGE SCALE GENOMIC DNA]</scope>
</reference>
<name>A0A0K2VSX1_MESPL</name>
<feature type="domain" description="3-octaprenyl-4-hydroxybenzoate carboxy-lyase-like Rift-related" evidence="2">
    <location>
        <begin position="153"/>
        <end position="343"/>
    </location>
</feature>
<proteinExistence type="inferred from homology"/>
<evidence type="ECO:0000313" key="6">
    <source>
        <dbReference type="Proteomes" id="UP000182888"/>
    </source>
</evidence>